<sequence length="1686" mass="184972">MDPQDTLSKSYTDSISSYLYEAEDDIPAHNTHLNQHGHRNNNPSINSNLSNFNSTGHTTPIIVIPKIMDGRRGSHHTNASSPRYPEAEDRLFSDDHSSDHSSTYDGDDEQITPLPKIKDFHLSDDEKEIGSYAGWITSVFFVAQFCTAIMWGRVSDRYGRRPVLLTGLVGNSISSCLFGLSKNLWWAIASRALCGIMNGNSGVARSMVSEITDNTNKAKAFSIFGFCWGSGMIGKCGLWTNGEASNSLRYCAAGPVLGGYLAKPAEQFPSIFGDSAFFIKYPYLLPCFVSACGSMIGFVIGYFYLKESNPNVLASRKWEAENEPNERTALLTGNNSAVDEAATKRMLPKSGSMRLITRTSIAVIIAYSVFGFHAMVFEEVLPLYFTAPVNAGGLGITRTDFAKTLSFFGVIQLIFQFGVYPRLTRHYSILDLCRFAFLIFLPVYFLFPELSVLREWVAANHPGSDPSSDWTFRAGYLLLMLIRYGGVCSAYTGLGIMVRILCVPLFGYHDHHLNYSFLLEQVSMSAAPEILGTVNGSKLWRLSLVKINQGWQPVSIRQTFNLLYYWIPFYRDTSSVRFTSPGTTGSPSKKYTTPKSPIPLNNGSGGGGNSNNGNNSSNSTNTAPRPINLPSLKREHAAGSDVPASSSPATSHGWGSAVSSPSMIQQQVAQTTDTEPSVQPSEKKRDVEAIDKTKKSPDTAVAAAASTTSTSPVLTTASNTKAWAVPTITHTQAPYSTDFPTAAEAASGSKKYLLYASSDPNHTSWDEMVSEDLDEFSVDVLEFEDGTKFRVGPDASSTGSGPSTATPAAAVDMGPVSPSERFTDDYDRSYPPKLHQHQQQYHYSRHDSSSDHQQQHYSPHNPHYKSYRRSEDHGYGSRYNGASYSNRRSSAEGAHERRSSGTSNSSDRWNVGKTSRRDSLEQSHYGKRRSSYDRKLDSGPYHHSNLPPRARRLSEQSFRSDHSRGEINGDITTTISTASTTNPLQIISEPSTATDSKEKITAVQKSLMLTAAERAKKRLEEREAEFKAATERAKLKADALAAKLDSESKAKTILKKPATTGATGTDNTLIAKTNKRNASPTTTTTKSPKVSLPPPQPSPSPPTVAPLSTDTSKPWNLVAANKHLPTSTTGTAVVAAVAVVVDSEPTPEPLPVPTRILKKETKPVTIMKKEKKQIEKEKEEEKEEENEEDKPKKPNTTDEEQWEEYVSAIRSDPSAATVKKQNHTASDWSSFAARLQETTAEKNAIDALNREKWIKKVEEEIEQERERQHTSEPSEPQQETPVQVLDYENEEWGSVPEALMAARSRNRGGWIRDENVYNQKRSRQSSRNSSASRSGGRVTANSNSNSSTTESGRHHKQDQEKPIVVEILKKQQEPAKQAVLSRKTRLTNLLKESSSPIFPDFIDKLAGRKPANMSFMVDTQESDEEITTPGQTKATAAAVEVEEEATSIATTATTVTSNSNSIASTPPKSHPNTQQRKMHVNRHFPVLVYQYPNQPLSSDKANLIKDAESEGHLSHQQQHRPLGVYLMPQQTYLSSNQYIVPYPQAGTGNVQPIYYPRLSWQHRRPLNNDQLSSSTTIAATANGNPPHSRYPNICQTNSRRGNSYRKRGGGGGGGGALGAAQLFNAPNAGFSKKSTGRGTAGGGRGNYQQQHHYNAGYSNSETVPAAAAAAISPPSSSPVVPLTTHN</sequence>
<feature type="region of interest" description="Disordered" evidence="7">
    <location>
        <begin position="1454"/>
        <end position="1476"/>
    </location>
</feature>
<dbReference type="InterPro" id="IPR011701">
    <property type="entry name" value="MFS"/>
</dbReference>
<dbReference type="Pfam" id="PF07690">
    <property type="entry name" value="MFS_1"/>
    <property type="match status" value="1"/>
</dbReference>
<feature type="transmembrane region" description="Helical" evidence="8">
    <location>
        <begin position="283"/>
        <end position="305"/>
    </location>
</feature>
<organism evidence="9 10">
    <name type="scientific">Parasitella parasitica</name>
    <dbReference type="NCBI Taxonomy" id="35722"/>
    <lineage>
        <taxon>Eukaryota</taxon>
        <taxon>Fungi</taxon>
        <taxon>Fungi incertae sedis</taxon>
        <taxon>Mucoromycota</taxon>
        <taxon>Mucoromycotina</taxon>
        <taxon>Mucoromycetes</taxon>
        <taxon>Mucorales</taxon>
        <taxon>Mucorineae</taxon>
        <taxon>Mucoraceae</taxon>
        <taxon>Parasitella</taxon>
    </lineage>
</organism>
<feature type="transmembrane region" description="Helical" evidence="8">
    <location>
        <begin position="355"/>
        <end position="376"/>
    </location>
</feature>
<feature type="compositionally biased region" description="Low complexity" evidence="7">
    <location>
        <begin position="1454"/>
        <end position="1465"/>
    </location>
</feature>
<feature type="compositionally biased region" description="Low complexity" evidence="7">
    <location>
        <begin position="792"/>
        <end position="810"/>
    </location>
</feature>
<proteinExistence type="predicted"/>
<dbReference type="PANTHER" id="PTHR23504">
    <property type="entry name" value="MAJOR FACILITATOR SUPERFAMILY DOMAIN-CONTAINING PROTEIN 10"/>
    <property type="match status" value="1"/>
</dbReference>
<reference evidence="9 10" key="1">
    <citation type="submission" date="2014-09" db="EMBL/GenBank/DDBJ databases">
        <authorList>
            <person name="Ellenberger Sabrina"/>
        </authorList>
    </citation>
    <scope>NUCLEOTIDE SEQUENCE [LARGE SCALE GENOMIC DNA]</scope>
    <source>
        <strain evidence="9 10">CBS 412.66</strain>
    </source>
</reference>
<feature type="region of interest" description="Disordered" evidence="7">
    <location>
        <begin position="1055"/>
        <end position="1111"/>
    </location>
</feature>
<feature type="compositionally biased region" description="Polar residues" evidence="7">
    <location>
        <begin position="1060"/>
        <end position="1071"/>
    </location>
</feature>
<feature type="compositionally biased region" description="Polar residues" evidence="7">
    <location>
        <begin position="1646"/>
        <end position="1662"/>
    </location>
</feature>
<feature type="compositionally biased region" description="Polar residues" evidence="7">
    <location>
        <begin position="578"/>
        <end position="595"/>
    </location>
</feature>
<feature type="compositionally biased region" description="Polar residues" evidence="7">
    <location>
        <begin position="657"/>
        <end position="680"/>
    </location>
</feature>
<evidence type="ECO:0000256" key="5">
    <source>
        <dbReference type="ARBA" id="ARBA00023136"/>
    </source>
</evidence>
<evidence type="ECO:0008006" key="11">
    <source>
        <dbReference type="Google" id="ProtNLM"/>
    </source>
</evidence>
<feature type="transmembrane region" description="Helical" evidence="8">
    <location>
        <begin position="427"/>
        <end position="447"/>
    </location>
</feature>
<dbReference type="Proteomes" id="UP000054107">
    <property type="component" value="Unassembled WGS sequence"/>
</dbReference>
<dbReference type="OrthoDB" id="419616at2759"/>
<evidence type="ECO:0000256" key="7">
    <source>
        <dbReference type="SAM" id="MobiDB-lite"/>
    </source>
</evidence>
<feature type="region of interest" description="Disordered" evidence="7">
    <location>
        <begin position="578"/>
        <end position="709"/>
    </location>
</feature>
<feature type="coiled-coil region" evidence="6">
    <location>
        <begin position="1002"/>
        <end position="1036"/>
    </location>
</feature>
<evidence type="ECO:0000313" key="10">
    <source>
        <dbReference type="Proteomes" id="UP000054107"/>
    </source>
</evidence>
<feature type="compositionally biased region" description="Basic and acidic residues" evidence="7">
    <location>
        <begin position="844"/>
        <end position="854"/>
    </location>
</feature>
<feature type="compositionally biased region" description="Pro residues" evidence="7">
    <location>
        <begin position="1091"/>
        <end position="1104"/>
    </location>
</feature>
<gene>
    <name evidence="9" type="primary">PARPA_14225.1 scaffold 48842</name>
</gene>
<feature type="region of interest" description="Disordered" evidence="7">
    <location>
        <begin position="1577"/>
        <end position="1615"/>
    </location>
</feature>
<dbReference type="GO" id="GO:0016020">
    <property type="term" value="C:membrane"/>
    <property type="evidence" value="ECO:0007669"/>
    <property type="project" value="UniProtKB-SubCell"/>
</dbReference>
<feature type="compositionally biased region" description="Basic and acidic residues" evidence="7">
    <location>
        <begin position="889"/>
        <end position="899"/>
    </location>
</feature>
<keyword evidence="4 8" id="KW-1133">Transmembrane helix</keyword>
<evidence type="ECO:0000256" key="4">
    <source>
        <dbReference type="ARBA" id="ARBA00022989"/>
    </source>
</evidence>
<keyword evidence="5 8" id="KW-0472">Membrane</keyword>
<feature type="region of interest" description="Disordered" evidence="7">
    <location>
        <begin position="1260"/>
        <end position="1360"/>
    </location>
</feature>
<keyword evidence="2" id="KW-0813">Transport</keyword>
<dbReference type="EMBL" id="LN734142">
    <property type="protein sequence ID" value="CEP19906.1"/>
    <property type="molecule type" value="Genomic_DNA"/>
</dbReference>
<feature type="transmembrane region" description="Helical" evidence="8">
    <location>
        <begin position="132"/>
        <end position="151"/>
    </location>
</feature>
<feature type="compositionally biased region" description="Low complexity" evidence="7">
    <location>
        <begin position="1663"/>
        <end position="1686"/>
    </location>
</feature>
<evidence type="ECO:0000256" key="6">
    <source>
        <dbReference type="SAM" id="Coils"/>
    </source>
</evidence>
<feature type="compositionally biased region" description="Low complexity" evidence="7">
    <location>
        <begin position="698"/>
        <end position="709"/>
    </location>
</feature>
<keyword evidence="3 8" id="KW-0812">Transmembrane</keyword>
<feature type="compositionally biased region" description="Low complexity" evidence="7">
    <location>
        <begin position="1079"/>
        <end position="1090"/>
    </location>
</feature>
<feature type="compositionally biased region" description="Basic and acidic residues" evidence="7">
    <location>
        <begin position="681"/>
        <end position="697"/>
    </location>
</feature>
<feature type="transmembrane region" description="Helical" evidence="8">
    <location>
        <begin position="401"/>
        <end position="420"/>
    </location>
</feature>
<keyword evidence="10" id="KW-1185">Reference proteome</keyword>
<feature type="region of interest" description="Disordered" evidence="7">
    <location>
        <begin position="789"/>
        <end position="969"/>
    </location>
</feature>
<evidence type="ECO:0000256" key="3">
    <source>
        <dbReference type="ARBA" id="ARBA00022692"/>
    </source>
</evidence>
<dbReference type="GO" id="GO:0022857">
    <property type="term" value="F:transmembrane transporter activity"/>
    <property type="evidence" value="ECO:0007669"/>
    <property type="project" value="InterPro"/>
</dbReference>
<feature type="compositionally biased region" description="Low complexity" evidence="7">
    <location>
        <begin position="40"/>
        <end position="53"/>
    </location>
</feature>
<dbReference type="SUPFAM" id="SSF103473">
    <property type="entry name" value="MFS general substrate transporter"/>
    <property type="match status" value="1"/>
</dbReference>
<feature type="region of interest" description="Disordered" evidence="7">
    <location>
        <begin position="66"/>
        <end position="110"/>
    </location>
</feature>
<keyword evidence="6" id="KW-0175">Coiled coil</keyword>
<evidence type="ECO:0000256" key="8">
    <source>
        <dbReference type="SAM" id="Phobius"/>
    </source>
</evidence>
<name>A0A0B7NMR8_9FUNG</name>
<accession>A0A0B7NMR8</accession>
<protein>
    <recommendedName>
        <fullName evidence="11">Major facilitator superfamily (MFS) profile domain-containing protein</fullName>
    </recommendedName>
</protein>
<feature type="compositionally biased region" description="Low complexity" evidence="7">
    <location>
        <begin position="1325"/>
        <end position="1350"/>
    </location>
</feature>
<feature type="region of interest" description="Disordered" evidence="7">
    <location>
        <begin position="1166"/>
        <end position="1226"/>
    </location>
</feature>
<comment type="subcellular location">
    <subcellularLocation>
        <location evidence="1">Membrane</location>
        <topology evidence="1">Multi-pass membrane protein</topology>
    </subcellularLocation>
</comment>
<dbReference type="CDD" id="cd17330">
    <property type="entry name" value="MFS_SLC46_TetA_like"/>
    <property type="match status" value="1"/>
</dbReference>
<feature type="region of interest" description="Disordered" evidence="7">
    <location>
        <begin position="29"/>
        <end position="53"/>
    </location>
</feature>
<feature type="compositionally biased region" description="Basic and acidic residues" evidence="7">
    <location>
        <begin position="821"/>
        <end position="830"/>
    </location>
</feature>
<feature type="region of interest" description="Disordered" evidence="7">
    <location>
        <begin position="1628"/>
        <end position="1686"/>
    </location>
</feature>
<feature type="compositionally biased region" description="Basic and acidic residues" evidence="7">
    <location>
        <begin position="85"/>
        <end position="99"/>
    </location>
</feature>
<evidence type="ECO:0000256" key="2">
    <source>
        <dbReference type="ARBA" id="ARBA00022448"/>
    </source>
</evidence>
<dbReference type="InterPro" id="IPR036259">
    <property type="entry name" value="MFS_trans_sf"/>
</dbReference>
<feature type="compositionally biased region" description="Basic and acidic residues" evidence="7">
    <location>
        <begin position="952"/>
        <end position="967"/>
    </location>
</feature>
<evidence type="ECO:0000256" key="1">
    <source>
        <dbReference type="ARBA" id="ARBA00004141"/>
    </source>
</evidence>
<evidence type="ECO:0000313" key="9">
    <source>
        <dbReference type="EMBL" id="CEP19906.1"/>
    </source>
</evidence>
<feature type="compositionally biased region" description="Basic and acidic residues" evidence="7">
    <location>
        <begin position="1260"/>
        <end position="1272"/>
    </location>
</feature>
<feature type="compositionally biased region" description="Polar residues" evidence="7">
    <location>
        <begin position="1466"/>
        <end position="1475"/>
    </location>
</feature>
<dbReference type="PANTHER" id="PTHR23504:SF15">
    <property type="entry name" value="MAJOR FACILITATOR SUPERFAMILY (MFS) PROFILE DOMAIN-CONTAINING PROTEIN"/>
    <property type="match status" value="1"/>
</dbReference>
<dbReference type="Gene3D" id="1.20.1250.20">
    <property type="entry name" value="MFS general substrate transporter like domains"/>
    <property type="match status" value="1"/>
</dbReference>